<feature type="compositionally biased region" description="Polar residues" evidence="1">
    <location>
        <begin position="181"/>
        <end position="203"/>
    </location>
</feature>
<accession>A0A699R7L0</accession>
<feature type="compositionally biased region" description="Basic and acidic residues" evidence="1">
    <location>
        <begin position="132"/>
        <end position="142"/>
    </location>
</feature>
<feature type="region of interest" description="Disordered" evidence="1">
    <location>
        <begin position="51"/>
        <end position="209"/>
    </location>
</feature>
<keyword evidence="2" id="KW-0012">Acyltransferase</keyword>
<dbReference type="GO" id="GO:0016746">
    <property type="term" value="F:acyltransferase activity"/>
    <property type="evidence" value="ECO:0007669"/>
    <property type="project" value="UniProtKB-KW"/>
</dbReference>
<feature type="compositionally biased region" description="Basic and acidic residues" evidence="1">
    <location>
        <begin position="53"/>
        <end position="66"/>
    </location>
</feature>
<feature type="compositionally biased region" description="Basic residues" evidence="1">
    <location>
        <begin position="143"/>
        <end position="157"/>
    </location>
</feature>
<comment type="caution">
    <text evidence="2">The sequence shown here is derived from an EMBL/GenBank/DDBJ whole genome shotgun (WGS) entry which is preliminary data.</text>
</comment>
<evidence type="ECO:0000313" key="2">
    <source>
        <dbReference type="EMBL" id="GFC81823.1"/>
    </source>
</evidence>
<organism evidence="2">
    <name type="scientific">Tanacetum cinerariifolium</name>
    <name type="common">Dalmatian daisy</name>
    <name type="synonym">Chrysanthemum cinerariifolium</name>
    <dbReference type="NCBI Taxonomy" id="118510"/>
    <lineage>
        <taxon>Eukaryota</taxon>
        <taxon>Viridiplantae</taxon>
        <taxon>Streptophyta</taxon>
        <taxon>Embryophyta</taxon>
        <taxon>Tracheophyta</taxon>
        <taxon>Spermatophyta</taxon>
        <taxon>Magnoliopsida</taxon>
        <taxon>eudicotyledons</taxon>
        <taxon>Gunneridae</taxon>
        <taxon>Pentapetalae</taxon>
        <taxon>asterids</taxon>
        <taxon>campanulids</taxon>
        <taxon>Asterales</taxon>
        <taxon>Asteraceae</taxon>
        <taxon>Asteroideae</taxon>
        <taxon>Anthemideae</taxon>
        <taxon>Anthemidinae</taxon>
        <taxon>Tanacetum</taxon>
    </lineage>
</organism>
<feature type="non-terminal residue" evidence="2">
    <location>
        <position position="1"/>
    </location>
</feature>
<feature type="compositionally biased region" description="Basic and acidic residues" evidence="1">
    <location>
        <begin position="162"/>
        <end position="175"/>
    </location>
</feature>
<reference evidence="2" key="1">
    <citation type="journal article" date="2019" name="Sci. Rep.">
        <title>Draft genome of Tanacetum cinerariifolium, the natural source of mosquito coil.</title>
        <authorList>
            <person name="Yamashiro T."/>
            <person name="Shiraishi A."/>
            <person name="Satake H."/>
            <person name="Nakayama K."/>
        </authorList>
    </citation>
    <scope>NUCLEOTIDE SEQUENCE</scope>
</reference>
<dbReference type="AlphaFoldDB" id="A0A699R7L0"/>
<gene>
    <name evidence="2" type="ORF">Tci_853793</name>
</gene>
<dbReference type="EMBL" id="BKCJ011081441">
    <property type="protein sequence ID" value="GFC81823.1"/>
    <property type="molecule type" value="Genomic_DNA"/>
</dbReference>
<sequence length="209" mass="23343">KVQGEKKYTVKKPKGKDVKASLKVHNVQNKDGSSESVIGFKRQMEAECLDQTELEKEVNESSERTGRPQKKQKRLGTPPKVQGENKDTVKRPKVHNVQNEDGSSEIANANKQTVKVSEESNAVTTTEVTVKPLEKEVNESSKRMRRPQKKQKLHGRPPKVQGENKDTVNKPKGTDVKGSSKAHNVQNEDGSSEIANDNKQIVKTTKRLL</sequence>
<proteinExistence type="predicted"/>
<feature type="region of interest" description="Disordered" evidence="1">
    <location>
        <begin position="1"/>
        <end position="39"/>
    </location>
</feature>
<evidence type="ECO:0000256" key="1">
    <source>
        <dbReference type="SAM" id="MobiDB-lite"/>
    </source>
</evidence>
<feature type="compositionally biased region" description="Polar residues" evidence="1">
    <location>
        <begin position="26"/>
        <end position="36"/>
    </location>
</feature>
<name>A0A699R7L0_TANCI</name>
<protein>
    <submittedName>
        <fullName evidence="2">Acyl-CoA N-acyltransferase with RING/FYVE/PHD-type zinc finger protein</fullName>
    </submittedName>
</protein>
<feature type="compositionally biased region" description="Polar residues" evidence="1">
    <location>
        <begin position="96"/>
        <end position="128"/>
    </location>
</feature>
<keyword evidence="2" id="KW-0808">Transferase</keyword>